<dbReference type="EMBL" id="CP020100">
    <property type="protein sequence ID" value="AQZ94135.1"/>
    <property type="molecule type" value="Genomic_DNA"/>
</dbReference>
<organism evidence="3 4">
    <name type="scientific">Halopseudomonas phragmitis</name>
    <dbReference type="NCBI Taxonomy" id="1931241"/>
    <lineage>
        <taxon>Bacteria</taxon>
        <taxon>Pseudomonadati</taxon>
        <taxon>Pseudomonadota</taxon>
        <taxon>Gammaproteobacteria</taxon>
        <taxon>Pseudomonadales</taxon>
        <taxon>Pseudomonadaceae</taxon>
        <taxon>Halopseudomonas</taxon>
    </lineage>
</organism>
<proteinExistence type="predicted"/>
<dbReference type="Proteomes" id="UP000243488">
    <property type="component" value="Chromosome"/>
</dbReference>
<dbReference type="RefSeq" id="WP_080048990.1">
    <property type="nucleotide sequence ID" value="NZ_CP020100.1"/>
</dbReference>
<dbReference type="PANTHER" id="PTHR33744:SF15">
    <property type="entry name" value="CARBOHYDRATE DIACID REGULATOR"/>
    <property type="match status" value="1"/>
</dbReference>
<sequence>MIELDAGLAQDIVDRAMAILPYNINVMDTRGLIIGSGDRQRLHTRHEGAQLVLSNQRVVELDAQAAACLQGVRPGVNLPLFNAGQLVGVLGITGDPEEVRPFAELVRMTAEMLVEQRALQAERQWQEQQLQRWLSELLDSDYPLPALASELERLELTLHWPLQAALICLDERADAAHQLRERTGPLLLPLGRRQLLWLRPPQEPAADQAWLAQAERRAWPVTRLLVAEPVEQLAELREACQALGTLRDYADVAQAARLLYLADQQVLVLLYAQRRSWLVQRLLAPVRALRQADGQGVLEATLRDWLECGAQSQLCAQRLGIHRNTLRYRLERISRVTGLELFQAEPRQRLSLALALLQGVDHD</sequence>
<name>A0A1V0B2K5_9GAMM</name>
<evidence type="ECO:0000259" key="1">
    <source>
        <dbReference type="Pfam" id="PF05651"/>
    </source>
</evidence>
<gene>
    <name evidence="3" type="ORF">BVH74_04915</name>
</gene>
<evidence type="ECO:0000259" key="2">
    <source>
        <dbReference type="Pfam" id="PF13556"/>
    </source>
</evidence>
<dbReference type="AlphaFoldDB" id="A0A1V0B2K5"/>
<reference evidence="3 4" key="1">
    <citation type="submission" date="2017-03" db="EMBL/GenBank/DDBJ databases">
        <title>Complete genome sequence of the novel DNRA strain Pseudomonas sp. S-6-2 isolated from Chinese polluted river sediment. Journal of Biotechnology.</title>
        <authorList>
            <person name="Li J."/>
            <person name="Xiang F."/>
            <person name="Wang L."/>
            <person name="Xi L."/>
            <person name="Liu J."/>
        </authorList>
    </citation>
    <scope>NUCLEOTIDE SEQUENCE [LARGE SCALE GENOMIC DNA]</scope>
    <source>
        <strain evidence="3 4">S-6-2</strain>
    </source>
</reference>
<evidence type="ECO:0000313" key="4">
    <source>
        <dbReference type="Proteomes" id="UP000243488"/>
    </source>
</evidence>
<dbReference type="SUPFAM" id="SSF55781">
    <property type="entry name" value="GAF domain-like"/>
    <property type="match status" value="1"/>
</dbReference>
<keyword evidence="4" id="KW-1185">Reference proteome</keyword>
<dbReference type="PANTHER" id="PTHR33744">
    <property type="entry name" value="CARBOHYDRATE DIACID REGULATOR"/>
    <property type="match status" value="1"/>
</dbReference>
<dbReference type="KEGG" id="ppha:BVH74_04915"/>
<dbReference type="Pfam" id="PF13556">
    <property type="entry name" value="HTH_30"/>
    <property type="match status" value="1"/>
</dbReference>
<dbReference type="InterPro" id="IPR025736">
    <property type="entry name" value="PucR_C-HTH_dom"/>
</dbReference>
<evidence type="ECO:0000313" key="3">
    <source>
        <dbReference type="EMBL" id="AQZ94135.1"/>
    </source>
</evidence>
<protein>
    <submittedName>
        <fullName evidence="3">CdaR family transcriptional regulator</fullName>
    </submittedName>
</protein>
<dbReference type="Gene3D" id="1.10.10.2840">
    <property type="entry name" value="PucR C-terminal helix-turn-helix domain"/>
    <property type="match status" value="1"/>
</dbReference>
<feature type="domain" description="PucR C-terminal helix-turn-helix" evidence="2">
    <location>
        <begin position="300"/>
        <end position="355"/>
    </location>
</feature>
<dbReference type="InterPro" id="IPR008599">
    <property type="entry name" value="Diacid_rec"/>
</dbReference>
<dbReference type="InterPro" id="IPR042070">
    <property type="entry name" value="PucR_C-HTH_sf"/>
</dbReference>
<accession>A0A1V0B2K5</accession>
<feature type="domain" description="Putative sugar diacid recognition" evidence="1">
    <location>
        <begin position="4"/>
        <end position="137"/>
    </location>
</feature>
<dbReference type="STRING" id="1931241.BVH74_04915"/>
<dbReference type="Pfam" id="PF05651">
    <property type="entry name" value="Diacid_rec"/>
    <property type="match status" value="1"/>
</dbReference>
<dbReference type="InterPro" id="IPR051448">
    <property type="entry name" value="CdaR-like_regulators"/>
</dbReference>